<evidence type="ECO:0000259" key="2">
    <source>
        <dbReference type="PROSITE" id="PS51820"/>
    </source>
</evidence>
<dbReference type="InterPro" id="IPR022385">
    <property type="entry name" value="Rhs_assc_core"/>
</dbReference>
<feature type="domain" description="PA14" evidence="2">
    <location>
        <begin position="1087"/>
        <end position="1230"/>
    </location>
</feature>
<dbReference type="InterPro" id="IPR011658">
    <property type="entry name" value="PA14_dom"/>
</dbReference>
<gene>
    <name evidence="3" type="ORF">DFJ66_6276</name>
</gene>
<feature type="compositionally biased region" description="Polar residues" evidence="1">
    <location>
        <begin position="59"/>
        <end position="69"/>
    </location>
</feature>
<feature type="region of interest" description="Disordered" evidence="1">
    <location>
        <begin position="833"/>
        <end position="861"/>
    </location>
</feature>
<feature type="domain" description="PA14" evidence="2">
    <location>
        <begin position="570"/>
        <end position="718"/>
    </location>
</feature>
<dbReference type="NCBIfam" id="TIGR03696">
    <property type="entry name" value="Rhs_assc_core"/>
    <property type="match status" value="1"/>
</dbReference>
<dbReference type="PANTHER" id="PTHR32305">
    <property type="match status" value="1"/>
</dbReference>
<dbReference type="PROSITE" id="PS51820">
    <property type="entry name" value="PA14"/>
    <property type="match status" value="2"/>
</dbReference>
<dbReference type="NCBIfam" id="TIGR01643">
    <property type="entry name" value="YD_repeat_2x"/>
    <property type="match status" value="1"/>
</dbReference>
<dbReference type="Proteomes" id="UP000272729">
    <property type="component" value="Unassembled WGS sequence"/>
</dbReference>
<organism evidence="3 4">
    <name type="scientific">Saccharothrix variisporea</name>
    <dbReference type="NCBI Taxonomy" id="543527"/>
    <lineage>
        <taxon>Bacteria</taxon>
        <taxon>Bacillati</taxon>
        <taxon>Actinomycetota</taxon>
        <taxon>Actinomycetes</taxon>
        <taxon>Pseudonocardiales</taxon>
        <taxon>Pseudonocardiaceae</taxon>
        <taxon>Saccharothrix</taxon>
    </lineage>
</organism>
<evidence type="ECO:0000313" key="4">
    <source>
        <dbReference type="Proteomes" id="UP000272729"/>
    </source>
</evidence>
<reference evidence="3 4" key="1">
    <citation type="submission" date="2018-10" db="EMBL/GenBank/DDBJ databases">
        <title>Sequencing the genomes of 1000 actinobacteria strains.</title>
        <authorList>
            <person name="Klenk H.-P."/>
        </authorList>
    </citation>
    <scope>NUCLEOTIDE SEQUENCE [LARGE SCALE GENOMIC DNA]</scope>
    <source>
        <strain evidence="3 4">DSM 43911</strain>
    </source>
</reference>
<comment type="caution">
    <text evidence="3">The sequence shown here is derived from an EMBL/GenBank/DDBJ whole genome shotgun (WGS) entry which is preliminary data.</text>
</comment>
<dbReference type="Pfam" id="PF07691">
    <property type="entry name" value="PA14"/>
    <property type="match status" value="2"/>
</dbReference>
<dbReference type="EMBL" id="RBXR01000001">
    <property type="protein sequence ID" value="RKT72950.1"/>
    <property type="molecule type" value="Genomic_DNA"/>
</dbReference>
<dbReference type="InterPro" id="IPR031325">
    <property type="entry name" value="RHS_repeat"/>
</dbReference>
<name>A0A495XFA6_9PSEU</name>
<dbReference type="InterPro" id="IPR037524">
    <property type="entry name" value="PA14/GLEYA"/>
</dbReference>
<keyword evidence="4" id="KW-1185">Reference proteome</keyword>
<dbReference type="InterPro" id="IPR006530">
    <property type="entry name" value="YD"/>
</dbReference>
<dbReference type="InterPro" id="IPR050708">
    <property type="entry name" value="T6SS_VgrG/RHS"/>
</dbReference>
<dbReference type="PANTHER" id="PTHR32305:SF15">
    <property type="entry name" value="PROTEIN RHSA-RELATED"/>
    <property type="match status" value="1"/>
</dbReference>
<sequence length="2016" mass="216192">MPALEARPDADEVVAPADPKADFTPLSKRAGAGGSHFDPEKSKVVRRSLFETEYENPDGTRTIQQSTEPRNVKDPQGRWHEVDPSLETDARSRRVKAKRHPLKPTFGATADDPSLVTVEAGGDRVSLGLDRPAQGRKADVNGRSARYADVTADTDLVYEVTPGAVKETIRVKKPGASSWRFTLDTGGLTPVVTEQGTVELRDAQGAAKIVMPPVVTWDSSGKDDAPPAVTGGSYAVEKTGGTWALTVTVDQAWLNDPARVYPVSVDPTFAFGVVYSEAYKSDGYWCTNCGVQIGNVLDRGDKYWRSALRFDYSSMYGRTIVGAKVDVSNKRGPLSPDKTWPAHLYHASAMEFNGVGGHMASGMVGQVGTFTGDSLTSFLRHVVDIRHMATFLLVGHEAPGVWTYKDLNATLTVDTGSAPPAPSPTGPPDQAVIRNLAPTLSVTPVSDPDGDPVKYCFKVATGPDAKSGVVVDSGCLDSPTWTVPEAVLQDGVAYTWQAHAYSGVTMTPSPVQHFKIDQRIGDRGPAPVDTLGAISVNLANGNVMTSQSSPTFTTVGGSAGLTLSYNSQQQEPKGLKATYFPDLSHNGNINPGQEPVLVRTEPQVNVEWGYTSPFAPALPEDWFLARWEGYFQAPATGTYQFAGVHDDGLKVWVNGNSVYDQPCCSDVNYGVSTGVALTAGQRVPIKVELAEATGYAALRLFVRTSEGNVPSQVVPADWLYTSDLPVLSRGWTMSADLDGDGSTYTEAKVTDQTVVLTDGTGAKHTYKKQSTGGYTAPDGDAGQLSLDATGRVTLTEGSEVFVFRSDGKLEQVSNVQDARKPAALQNVYDGSPSRLKEIKDPVSGRSHRLHYNRPGDDCYGGTPPPRYAQPLPPEQMLCRITYWDGSETRFWYAGNALVRIEDPGGENTDYGYDANGVLDRTRDALANDWLAVNPTHPSALEVIAQIGYTTKEGKPYASSVTAASPSPGQAARPKHIYHYDTVNRATYVGVAGLSPAPGYYSMVRYDNDYRLLSTTDATGRTTSQTWNVKDEKLTSTDASGRVTTYTYDDKGRPVDTYGPAPASCFNGQSPTPACADTVPHNKTGYDEGVNGLAVSFYDNRFLSGAPKVHQTGLAADRTAVRNWGTDAPAAGIPADNFSLRMTGDVVFPEAGNYTLRVLADDGVRVWVNDNLVMDYWVDSSPTWRTAVVTSPAPGHTKQIRVEYYENAVTAQLELHWTTPGGVQQVVPATSLRPKYGLTTTSFQAESHGVPNGTTTTRYDEDGFDPAYGLATSTTAGGLTTRSTYEPLGTGYLRKTGKKMPTGVQIGHVFYGDTETRDNPCTAEVESINQGGLSRLNRLPTPATGAAREDEQVYDASGRIVAKGSAGRWTCTTYDERDRSVAVKHPATASAAERTVTTNYAVGGDPLVTSVSDHNGTVTTKTDLLGRVVEYTDANGVRTESSYDQVGRLMSEKVVPPNPADPPQVTSYTYDDAGRLLTLRLDSTTLAEITLDAAGDVASVAYANGSSLSALGKDPSGRVVSHTWRTADAVQVVSQVTRTRGGTIVDEVLNGVDARPSGQNYAYDAVGRLTEAWVGGHHYTYDFTSTAAAACPTGTRADAGLNTNRVRLLDETASGVAETAYCYDAADRLLATVGATAVTDIRYDDNGNTTQYTVDGATTHLSWDGADRNIAVRTTGADPADVSYVRDATDRIVRRTAAQGDADTDVRYGFTGSGDTADLTLVGADKRLASRAVSLPGGALYTWRPDPAAVTVDHPTVRGDLTLTTGADGKQVGGLREYGPFGEPATPDAVPDNAPGQFDAGWLGQHQRLYEHAGSLSVVQMGARPYSPLLGRFLAVDPVDGGSSNDYDYVNGDPVNATDLDGRIPDWMKRAGRWAWRNRGKIASGFRGALRQGAGRVFHVVRFVRNAPYTGPAVAWARMRGGKCSMKAGLMIACNGMKGGYGTRRGMTIGNVFLTGERSTHPNMMRHEAKHATQWAVLGPAFPIAYGLAELRYPGARNPFERHAGLHDGCYRRGPHC</sequence>
<evidence type="ECO:0000313" key="3">
    <source>
        <dbReference type="EMBL" id="RKT72950.1"/>
    </source>
</evidence>
<feature type="region of interest" description="Disordered" evidence="1">
    <location>
        <begin position="1"/>
        <end position="83"/>
    </location>
</feature>
<feature type="compositionally biased region" description="Basic and acidic residues" evidence="1">
    <location>
        <begin position="1"/>
        <end position="10"/>
    </location>
</feature>
<dbReference type="SMART" id="SM00758">
    <property type="entry name" value="PA14"/>
    <property type="match status" value="2"/>
</dbReference>
<dbReference type="Gene3D" id="3.90.182.10">
    <property type="entry name" value="Toxin - Anthrax Protective Antigen,domain 1"/>
    <property type="match status" value="2"/>
</dbReference>
<accession>A0A495XFA6</accession>
<dbReference type="SUPFAM" id="SSF56988">
    <property type="entry name" value="Anthrax protective antigen"/>
    <property type="match status" value="2"/>
</dbReference>
<protein>
    <submittedName>
        <fullName evidence="3">RHS repeat-associated protein</fullName>
    </submittedName>
</protein>
<dbReference type="Gene3D" id="2.180.10.10">
    <property type="entry name" value="RHS repeat-associated core"/>
    <property type="match status" value="2"/>
</dbReference>
<feature type="compositionally biased region" description="Basic and acidic residues" evidence="1">
    <location>
        <begin position="70"/>
        <end position="83"/>
    </location>
</feature>
<dbReference type="Pfam" id="PF05593">
    <property type="entry name" value="RHS_repeat"/>
    <property type="match status" value="1"/>
</dbReference>
<proteinExistence type="predicted"/>
<evidence type="ECO:0000256" key="1">
    <source>
        <dbReference type="SAM" id="MobiDB-lite"/>
    </source>
</evidence>